<dbReference type="EMBL" id="JAQNDO010000001">
    <property type="protein sequence ID" value="MDC0743323.1"/>
    <property type="molecule type" value="Genomic_DNA"/>
</dbReference>
<protein>
    <submittedName>
        <fullName evidence="2">Uncharacterized protein</fullName>
    </submittedName>
</protein>
<evidence type="ECO:0000313" key="3">
    <source>
        <dbReference type="Proteomes" id="UP001221411"/>
    </source>
</evidence>
<proteinExistence type="predicted"/>
<dbReference type="Proteomes" id="UP001221411">
    <property type="component" value="Unassembled WGS sequence"/>
</dbReference>
<organism evidence="2 3">
    <name type="scientific">Polyangium mundeleinium</name>
    <dbReference type="NCBI Taxonomy" id="2995306"/>
    <lineage>
        <taxon>Bacteria</taxon>
        <taxon>Pseudomonadati</taxon>
        <taxon>Myxococcota</taxon>
        <taxon>Polyangia</taxon>
        <taxon>Polyangiales</taxon>
        <taxon>Polyangiaceae</taxon>
        <taxon>Polyangium</taxon>
    </lineage>
</organism>
<reference evidence="2 3" key="1">
    <citation type="submission" date="2022-11" db="EMBL/GenBank/DDBJ databases">
        <title>Minimal conservation of predation-associated metabolite biosynthetic gene clusters underscores biosynthetic potential of Myxococcota including descriptions for ten novel species: Archangium lansinium sp. nov., Myxococcus landrumus sp. nov., Nannocystis bai.</title>
        <authorList>
            <person name="Ahearne A."/>
            <person name="Stevens C."/>
            <person name="Dowd S."/>
        </authorList>
    </citation>
    <scope>NUCLEOTIDE SEQUENCE [LARGE SCALE GENOMIC DNA]</scope>
    <source>
        <strain evidence="2 3">RJM3</strain>
    </source>
</reference>
<sequence>MGARNSFGLQLPPATIPTAGIHDATPNTTTGPAPIDPRVVFRVSAGCVLGGSSYANGPSCFVNVGSVDTRA</sequence>
<keyword evidence="3" id="KW-1185">Reference proteome</keyword>
<gene>
    <name evidence="2" type="ORF">POL67_18370</name>
</gene>
<comment type="caution">
    <text evidence="2">The sequence shown here is derived from an EMBL/GenBank/DDBJ whole genome shotgun (WGS) entry which is preliminary data.</text>
</comment>
<accession>A0ABT5ENA7</accession>
<dbReference type="RefSeq" id="WP_271918750.1">
    <property type="nucleotide sequence ID" value="NZ_JAQNDO010000001.1"/>
</dbReference>
<evidence type="ECO:0000256" key="1">
    <source>
        <dbReference type="SAM" id="MobiDB-lite"/>
    </source>
</evidence>
<feature type="region of interest" description="Disordered" evidence="1">
    <location>
        <begin position="1"/>
        <end position="36"/>
    </location>
</feature>
<name>A0ABT5ENA7_9BACT</name>
<evidence type="ECO:0000313" key="2">
    <source>
        <dbReference type="EMBL" id="MDC0743323.1"/>
    </source>
</evidence>